<reference evidence="5 6" key="1">
    <citation type="submission" date="2014-11" db="EMBL/GenBank/DDBJ databases">
        <authorList>
            <person name="Zhu J."/>
            <person name="Qi W."/>
            <person name="Song R."/>
        </authorList>
    </citation>
    <scope>NUCLEOTIDE SEQUENCE [LARGE SCALE GENOMIC DNA]</scope>
</reference>
<feature type="transmembrane region" description="Helical" evidence="3">
    <location>
        <begin position="571"/>
        <end position="590"/>
    </location>
</feature>
<dbReference type="OrthoDB" id="114727at2759"/>
<evidence type="ECO:0000313" key="6">
    <source>
        <dbReference type="Proteomes" id="UP000041254"/>
    </source>
</evidence>
<dbReference type="Pfam" id="PF13499">
    <property type="entry name" value="EF-hand_7"/>
    <property type="match status" value="1"/>
</dbReference>
<dbReference type="EMBL" id="CDMY01000176">
    <property type="protein sequence ID" value="CEL93559.1"/>
    <property type="molecule type" value="Genomic_DNA"/>
</dbReference>
<dbReference type="Gene3D" id="1.10.238.10">
    <property type="entry name" value="EF-hand"/>
    <property type="match status" value="2"/>
</dbReference>
<dbReference type="AlphaFoldDB" id="A0A0G4EDI2"/>
<dbReference type="CDD" id="cd00051">
    <property type="entry name" value="EFh"/>
    <property type="match status" value="2"/>
</dbReference>
<keyword evidence="6" id="KW-1185">Reference proteome</keyword>
<gene>
    <name evidence="5" type="ORF">Vbra_11269</name>
</gene>
<dbReference type="GO" id="GO:0005509">
    <property type="term" value="F:calcium ion binding"/>
    <property type="evidence" value="ECO:0007669"/>
    <property type="project" value="InterPro"/>
</dbReference>
<feature type="transmembrane region" description="Helical" evidence="3">
    <location>
        <begin position="310"/>
        <end position="327"/>
    </location>
</feature>
<dbReference type="InterPro" id="IPR011992">
    <property type="entry name" value="EF-hand-dom_pair"/>
</dbReference>
<feature type="transmembrane region" description="Helical" evidence="3">
    <location>
        <begin position="196"/>
        <end position="221"/>
    </location>
</feature>
<feature type="compositionally biased region" description="Basic and acidic residues" evidence="2">
    <location>
        <begin position="868"/>
        <end position="877"/>
    </location>
</feature>
<feature type="transmembrane region" description="Helical" evidence="3">
    <location>
        <begin position="537"/>
        <end position="559"/>
    </location>
</feature>
<evidence type="ECO:0000259" key="4">
    <source>
        <dbReference type="PROSITE" id="PS50222"/>
    </source>
</evidence>
<accession>A0A0G4EDI2</accession>
<feature type="domain" description="EF-hand" evidence="4">
    <location>
        <begin position="669"/>
        <end position="704"/>
    </location>
</feature>
<protein>
    <recommendedName>
        <fullName evidence="4">EF-hand domain-containing protein</fullName>
    </recommendedName>
</protein>
<dbReference type="SMART" id="SM00054">
    <property type="entry name" value="EFh"/>
    <property type="match status" value="3"/>
</dbReference>
<dbReference type="Proteomes" id="UP000041254">
    <property type="component" value="Unassembled WGS sequence"/>
</dbReference>
<evidence type="ECO:0000256" key="1">
    <source>
        <dbReference type="ARBA" id="ARBA00022837"/>
    </source>
</evidence>
<feature type="domain" description="EF-hand" evidence="4">
    <location>
        <begin position="707"/>
        <end position="742"/>
    </location>
</feature>
<dbReference type="PROSITE" id="PS00018">
    <property type="entry name" value="EF_HAND_1"/>
    <property type="match status" value="2"/>
</dbReference>
<feature type="transmembrane region" description="Helical" evidence="3">
    <location>
        <begin position="124"/>
        <end position="147"/>
    </location>
</feature>
<dbReference type="InterPro" id="IPR002048">
    <property type="entry name" value="EF_hand_dom"/>
</dbReference>
<feature type="transmembrane region" description="Helical" evidence="3">
    <location>
        <begin position="85"/>
        <end position="104"/>
    </location>
</feature>
<dbReference type="InParanoid" id="A0A0G4EDI2"/>
<organism evidence="5 6">
    <name type="scientific">Vitrella brassicaformis (strain CCMP3155)</name>
    <dbReference type="NCBI Taxonomy" id="1169540"/>
    <lineage>
        <taxon>Eukaryota</taxon>
        <taxon>Sar</taxon>
        <taxon>Alveolata</taxon>
        <taxon>Colpodellida</taxon>
        <taxon>Vitrellaceae</taxon>
        <taxon>Vitrella</taxon>
    </lineage>
</organism>
<feature type="compositionally biased region" description="Low complexity" evidence="2">
    <location>
        <begin position="853"/>
        <end position="867"/>
    </location>
</feature>
<sequence length="885" mass="99610">MPEVSPTFLPTVAPGPAEAAGFLAVTLAEPADGLTAAVSGVSMPTAEPIAESIAVDIAETIATGAPVRRLQEEDTHHEYGEVEGYRTAAVLAFCVLTILLIMAYETGYDMLQRFIGRRGNKHHLQMLFALTRELTILGFIGLVFFTLTKLGVLHEISSVVFGKTPMEEAWEQLEGQGIEVDRPSSVVAELFEGVHLLIFVIMVVFLFFVGLLIYIVGFVASEWREGETLNRPAIKRKLCQLDKTHSWCVRPWAKQALLQDYRYRLLREEFFEPLVGYRPPYINRTSFPFHLYLSNCLAASMANLIELPRSSLFILLLLVVALYPALTLRGFNLVIFFLIVAWVMVGAALVLAFKTNQIFNYLLPSDDELLNNPDKWIKENKDVILETETAPDGEPSPTRRAPGQTKGDKELKAVKISPGALTGTPRPAGDTARTTSRQRTQIGLQPELLEKLRSGHPSATGKVPASTRDDANAPLLKEADLEAGGLGEQKGVARLYQNSIIIIESAFLRAICRFFCGTDAPNAHENLFWFWKNGPQLMWGLLQFEVFLTAIYFSLYFRVFVGWYPEIWQQYYWAFFLTLLPFVYFYVFVLPSLTRRLTVICNCGLFCNEEIMIETYEEARSQTLKNSLALLSSVKMDAYCEYLRFLSKDELQKLYSACESIYTYGFSKAEQKYIEDVFKAYDLNGSGKIEKDELRRMLMAHGREYDRAQEIADSFFQCFDRDESEQLDKVEFLCIMVVLHLMQYGGLDTVVGVATQKYLHAPQMSELLATYLDKSQDGNITLEEFKETIGKSGVEMTRWQTQAILRAMAPGSDDGQQDITEVTVEAFITSMQDIEKQLLYDDHTEPASRHKSMPSGSSLKSSPGRSSPGREAKKKGLEGFISDAV</sequence>
<name>A0A0G4EDI2_VITBC</name>
<dbReference type="VEuPathDB" id="CryptoDB:Vbra_11269"/>
<feature type="transmembrane region" description="Helical" evidence="3">
    <location>
        <begin position="333"/>
        <end position="353"/>
    </location>
</feature>
<evidence type="ECO:0000256" key="3">
    <source>
        <dbReference type="SAM" id="Phobius"/>
    </source>
</evidence>
<dbReference type="PROSITE" id="PS50222">
    <property type="entry name" value="EF_HAND_2"/>
    <property type="match status" value="3"/>
</dbReference>
<keyword evidence="3" id="KW-0472">Membrane</keyword>
<dbReference type="SUPFAM" id="SSF47473">
    <property type="entry name" value="EF-hand"/>
    <property type="match status" value="1"/>
</dbReference>
<proteinExistence type="predicted"/>
<feature type="region of interest" description="Disordered" evidence="2">
    <location>
        <begin position="387"/>
        <end position="439"/>
    </location>
</feature>
<dbReference type="InterPro" id="IPR018247">
    <property type="entry name" value="EF_Hand_1_Ca_BS"/>
</dbReference>
<feature type="region of interest" description="Disordered" evidence="2">
    <location>
        <begin position="843"/>
        <end position="885"/>
    </location>
</feature>
<evidence type="ECO:0000256" key="2">
    <source>
        <dbReference type="SAM" id="MobiDB-lite"/>
    </source>
</evidence>
<keyword evidence="1" id="KW-0106">Calcium</keyword>
<evidence type="ECO:0000313" key="5">
    <source>
        <dbReference type="EMBL" id="CEL93559.1"/>
    </source>
</evidence>
<feature type="domain" description="EF-hand" evidence="4">
    <location>
        <begin position="772"/>
        <end position="795"/>
    </location>
</feature>
<keyword evidence="3" id="KW-1133">Transmembrane helix</keyword>
<keyword evidence="3" id="KW-0812">Transmembrane</keyword>